<protein>
    <submittedName>
        <fullName evidence="2">Uncharacterized protein</fullName>
    </submittedName>
</protein>
<dbReference type="Proteomes" id="UP000799302">
    <property type="component" value="Unassembled WGS sequence"/>
</dbReference>
<proteinExistence type="predicted"/>
<accession>A0A6A6UKV6</accession>
<feature type="transmembrane region" description="Helical" evidence="1">
    <location>
        <begin position="24"/>
        <end position="46"/>
    </location>
</feature>
<gene>
    <name evidence="2" type="ORF">BT63DRAFT_187628</name>
</gene>
<reference evidence="2" key="1">
    <citation type="journal article" date="2020" name="Stud. Mycol.">
        <title>101 Dothideomycetes genomes: a test case for predicting lifestyles and emergence of pathogens.</title>
        <authorList>
            <person name="Haridas S."/>
            <person name="Albert R."/>
            <person name="Binder M."/>
            <person name="Bloem J."/>
            <person name="Labutti K."/>
            <person name="Salamov A."/>
            <person name="Andreopoulos B."/>
            <person name="Baker S."/>
            <person name="Barry K."/>
            <person name="Bills G."/>
            <person name="Bluhm B."/>
            <person name="Cannon C."/>
            <person name="Castanera R."/>
            <person name="Culley D."/>
            <person name="Daum C."/>
            <person name="Ezra D."/>
            <person name="Gonzalez J."/>
            <person name="Henrissat B."/>
            <person name="Kuo A."/>
            <person name="Liang C."/>
            <person name="Lipzen A."/>
            <person name="Lutzoni F."/>
            <person name="Magnuson J."/>
            <person name="Mondo S."/>
            <person name="Nolan M."/>
            <person name="Ohm R."/>
            <person name="Pangilinan J."/>
            <person name="Park H.-J."/>
            <person name="Ramirez L."/>
            <person name="Alfaro M."/>
            <person name="Sun H."/>
            <person name="Tritt A."/>
            <person name="Yoshinaga Y."/>
            <person name="Zwiers L.-H."/>
            <person name="Turgeon B."/>
            <person name="Goodwin S."/>
            <person name="Spatafora J."/>
            <person name="Crous P."/>
            <person name="Grigoriev I."/>
        </authorList>
    </citation>
    <scope>NUCLEOTIDE SEQUENCE</scope>
    <source>
        <strain evidence="2">CBS 115976</strain>
    </source>
</reference>
<organism evidence="2 3">
    <name type="scientific">Microthyrium microscopicum</name>
    <dbReference type="NCBI Taxonomy" id="703497"/>
    <lineage>
        <taxon>Eukaryota</taxon>
        <taxon>Fungi</taxon>
        <taxon>Dikarya</taxon>
        <taxon>Ascomycota</taxon>
        <taxon>Pezizomycotina</taxon>
        <taxon>Dothideomycetes</taxon>
        <taxon>Dothideomycetes incertae sedis</taxon>
        <taxon>Microthyriales</taxon>
        <taxon>Microthyriaceae</taxon>
        <taxon>Microthyrium</taxon>
    </lineage>
</organism>
<keyword evidence="3" id="KW-1185">Reference proteome</keyword>
<keyword evidence="1" id="KW-0812">Transmembrane</keyword>
<dbReference type="EMBL" id="MU004232">
    <property type="protein sequence ID" value="KAF2672087.1"/>
    <property type="molecule type" value="Genomic_DNA"/>
</dbReference>
<evidence type="ECO:0000313" key="2">
    <source>
        <dbReference type="EMBL" id="KAF2672087.1"/>
    </source>
</evidence>
<keyword evidence="1" id="KW-0472">Membrane</keyword>
<evidence type="ECO:0000313" key="3">
    <source>
        <dbReference type="Proteomes" id="UP000799302"/>
    </source>
</evidence>
<sequence>MVSKDATSYFNSVLSGLFHTLKVYFVNAAFLKLGLDGLIPSLFFAFGCYKLQRRCADQVASTVYSLVVPAIKQVERSQATVYTVESKTNISFPDLLVGSWMMRPLLRRPCGSGALPQSRDKRLGNKRGGLALVGFCWLSAPNCKVRDVFHLFPPFQVRGVGFASKDQVPTVFRASNPQ</sequence>
<keyword evidence="1" id="KW-1133">Transmembrane helix</keyword>
<evidence type="ECO:0000256" key="1">
    <source>
        <dbReference type="SAM" id="Phobius"/>
    </source>
</evidence>
<dbReference type="AlphaFoldDB" id="A0A6A6UKV6"/>
<name>A0A6A6UKV6_9PEZI</name>